<keyword evidence="2" id="KW-0175">Coiled coil</keyword>
<evidence type="ECO:0000313" key="4">
    <source>
        <dbReference type="Proteomes" id="UP001345013"/>
    </source>
</evidence>
<feature type="coiled-coil region" evidence="2">
    <location>
        <begin position="32"/>
        <end position="59"/>
    </location>
</feature>
<keyword evidence="1" id="KW-0539">Nucleus</keyword>
<dbReference type="InterPro" id="IPR009400">
    <property type="entry name" value="TFIIH_TTDA/Tfb5"/>
</dbReference>
<proteinExistence type="inferred from homology"/>
<comment type="similarity">
    <text evidence="1">Belongs to the TFB5 family.</text>
</comment>
<comment type="function">
    <text evidence="1">In NER, TFIIH acts by opening DNA around the lesion to allow the excision of the damaged oligonucleotide and its replacement by a new DNA fragment. In transcription, TFIIH has an essential role in transcription initiation. When the pre-initiation complex (PIC) has been established, TFIIH is required for promoter opening and promoter escape.</text>
</comment>
<accession>A0ABR0JX45</accession>
<evidence type="ECO:0000313" key="3">
    <source>
        <dbReference type="EMBL" id="KAK5077696.1"/>
    </source>
</evidence>
<evidence type="ECO:0000256" key="1">
    <source>
        <dbReference type="RuleBase" id="RU368032"/>
    </source>
</evidence>
<name>A0ABR0JX45_9EURO</name>
<reference evidence="3 4" key="1">
    <citation type="submission" date="2023-08" db="EMBL/GenBank/DDBJ databases">
        <title>Black Yeasts Isolated from many extreme environments.</title>
        <authorList>
            <person name="Coleine C."/>
            <person name="Stajich J.E."/>
            <person name="Selbmann L."/>
        </authorList>
    </citation>
    <scope>NUCLEOTIDE SEQUENCE [LARGE SCALE GENOMIC DNA]</scope>
    <source>
        <strain evidence="3 4">CCFEE 5885</strain>
    </source>
</reference>
<keyword evidence="1" id="KW-0805">Transcription regulation</keyword>
<protein>
    <recommendedName>
        <fullName evidence="1">General transcription and DNA repair factor IIH subunit TFB5</fullName>
    </recommendedName>
</protein>
<dbReference type="SMART" id="SM01395">
    <property type="entry name" value="Tbf5"/>
    <property type="match status" value="1"/>
</dbReference>
<dbReference type="Pfam" id="PF06331">
    <property type="entry name" value="Tfb5"/>
    <property type="match status" value="1"/>
</dbReference>
<keyword evidence="4" id="KW-1185">Reference proteome</keyword>
<evidence type="ECO:0000256" key="2">
    <source>
        <dbReference type="SAM" id="Coils"/>
    </source>
</evidence>
<comment type="caution">
    <text evidence="3">The sequence shown here is derived from an EMBL/GenBank/DDBJ whole genome shotgun (WGS) entry which is preliminary data.</text>
</comment>
<sequence>MKYAPPTMAMIEKIDKESSGAYVIERIDDRTCLVKENKADELKARVKTLMDKAMGVEDEEVADLDSDLD</sequence>
<keyword evidence="1" id="KW-0234">DNA repair</keyword>
<keyword evidence="1" id="KW-0227">DNA damage</keyword>
<dbReference type="EMBL" id="JAVRRG010000204">
    <property type="protein sequence ID" value="KAK5077696.1"/>
    <property type="molecule type" value="Genomic_DNA"/>
</dbReference>
<organism evidence="3 4">
    <name type="scientific">Lithohypha guttulata</name>
    <dbReference type="NCBI Taxonomy" id="1690604"/>
    <lineage>
        <taxon>Eukaryota</taxon>
        <taxon>Fungi</taxon>
        <taxon>Dikarya</taxon>
        <taxon>Ascomycota</taxon>
        <taxon>Pezizomycotina</taxon>
        <taxon>Eurotiomycetes</taxon>
        <taxon>Chaetothyriomycetidae</taxon>
        <taxon>Chaetothyriales</taxon>
        <taxon>Trichomeriaceae</taxon>
        <taxon>Lithohypha</taxon>
    </lineage>
</organism>
<dbReference type="Gene3D" id="3.30.70.1220">
    <property type="entry name" value="TFB5-like"/>
    <property type="match status" value="1"/>
</dbReference>
<dbReference type="SUPFAM" id="SSF142897">
    <property type="entry name" value="TFB5-like"/>
    <property type="match status" value="1"/>
</dbReference>
<comment type="subunit">
    <text evidence="1">Component of the 7-subunit TFIIH core complex.</text>
</comment>
<keyword evidence="1" id="KW-0804">Transcription</keyword>
<gene>
    <name evidence="3" type="ORF">LTR24_009395</name>
</gene>
<comment type="subcellular location">
    <subcellularLocation>
        <location evidence="1">Nucleus</location>
    </subcellularLocation>
</comment>
<dbReference type="InterPro" id="IPR035935">
    <property type="entry name" value="TFB5-like_sf"/>
</dbReference>
<dbReference type="Proteomes" id="UP001345013">
    <property type="component" value="Unassembled WGS sequence"/>
</dbReference>